<name>A0A0A2KI54_PENIT</name>
<comment type="caution">
    <text evidence="3">The sequence shown here is derived from an EMBL/GenBank/DDBJ whole genome shotgun (WGS) entry which is preliminary data.</text>
</comment>
<dbReference type="Pfam" id="PF00106">
    <property type="entry name" value="adh_short"/>
    <property type="match status" value="1"/>
</dbReference>
<protein>
    <submittedName>
        <fullName evidence="3">Short-chain dehydrogenase/reductase SDR</fullName>
    </submittedName>
</protein>
<keyword evidence="4" id="KW-1185">Reference proteome</keyword>
<dbReference type="PANTHER" id="PTHR43976:SF6">
    <property type="entry name" value="OXIDOREDUCTASE, PUTATIVE (AFU_ORTHOLOGUE AFUA_1G13950)-RELATED"/>
    <property type="match status" value="1"/>
</dbReference>
<dbReference type="InterPro" id="IPR002347">
    <property type="entry name" value="SDR_fam"/>
</dbReference>
<dbReference type="AlphaFoldDB" id="A0A0A2KI54"/>
<gene>
    <name evidence="3" type="ORF">PITC_009430</name>
</gene>
<dbReference type="PRINTS" id="PR00081">
    <property type="entry name" value="GDHRDH"/>
</dbReference>
<dbReference type="InterPro" id="IPR020904">
    <property type="entry name" value="Sc_DH/Rdtase_CS"/>
</dbReference>
<proteinExistence type="predicted"/>
<evidence type="ECO:0000313" key="4">
    <source>
        <dbReference type="Proteomes" id="UP000030104"/>
    </source>
</evidence>
<evidence type="ECO:0000256" key="2">
    <source>
        <dbReference type="SAM" id="SignalP"/>
    </source>
</evidence>
<evidence type="ECO:0000256" key="1">
    <source>
        <dbReference type="ARBA" id="ARBA00022857"/>
    </source>
</evidence>
<dbReference type="InterPro" id="IPR036291">
    <property type="entry name" value="NAD(P)-bd_dom_sf"/>
</dbReference>
<evidence type="ECO:0000313" key="3">
    <source>
        <dbReference type="EMBL" id="KGO67492.1"/>
    </source>
</evidence>
<accession>A0A0A2KI54</accession>
<keyword evidence="1" id="KW-0521">NADP</keyword>
<dbReference type="HOGENOM" id="CLU_525898_0_0_1"/>
<dbReference type="OrthoDB" id="1274115at2759"/>
<dbReference type="EMBL" id="JQGA01001283">
    <property type="protein sequence ID" value="KGO67492.1"/>
    <property type="molecule type" value="Genomic_DNA"/>
</dbReference>
<dbReference type="InterPro" id="IPR051911">
    <property type="entry name" value="SDR_oxidoreductase"/>
</dbReference>
<feature type="signal peptide" evidence="2">
    <location>
        <begin position="1"/>
        <end position="18"/>
    </location>
</feature>
<dbReference type="Gene3D" id="3.40.50.720">
    <property type="entry name" value="NAD(P)-binding Rossmann-like Domain"/>
    <property type="match status" value="1"/>
</dbReference>
<feature type="chain" id="PRO_5002001479" evidence="2">
    <location>
        <begin position="19"/>
        <end position="518"/>
    </location>
</feature>
<sequence length="518" mass="55506">MATTKLTWLITGCSSGFGLSLTRAAQAGGHKVIATSRNPSRTPDLVAEIESKGGKWVQLDVDSRDCGNVITELEGSGDHIDVLVNNAGYSIYAPIETFEEEEVRTQMETMYFGPLRLIRTILPYMRQRKSGVIVNMSSGASLDGIPTMGVYAGAKAGMDALTKVLAKEVAPFNIRTLTVILGTFNTNMPNSVVLGKTPLPEDYKGTFTEQVQGILVSGKIMPNSVVLGKTPLPEDYKGTFTEQVQGILVSGKIMPNSVVLGKTPLPEDYKGTFTEQVQGILVSGKIMPNSVVLGKTPLPEDYKGTFTEQVQGILVSGKIMPNSVVLGKTPLPEDYKGTFTEQVQGILVSGKIMPNSVVLGKTPLPEDYKGTFTEQVQGILVSGKIMPNSVVLGKTPLPEDYKGTFTEQVQGILVSGKIMPNSVVLGKTPLPEDYKGTFTEQVQGLLVSGKIKPNGDKDKAMQAVYQVVTGEGVGKGHQTEKLLPLGSDMTPRLKGVQDYLGNALDVFGSVTNNVDVDK</sequence>
<dbReference type="SUPFAM" id="SSF51735">
    <property type="entry name" value="NAD(P)-binding Rossmann-fold domains"/>
    <property type="match status" value="1"/>
</dbReference>
<dbReference type="PANTHER" id="PTHR43976">
    <property type="entry name" value="SHORT CHAIN DEHYDROGENASE"/>
    <property type="match status" value="1"/>
</dbReference>
<dbReference type="PRINTS" id="PR00080">
    <property type="entry name" value="SDRFAMILY"/>
</dbReference>
<keyword evidence="2" id="KW-0732">Signal</keyword>
<dbReference type="PhylomeDB" id="A0A0A2KI54"/>
<dbReference type="CDD" id="cd05374">
    <property type="entry name" value="17beta-HSD-like_SDR_c"/>
    <property type="match status" value="1"/>
</dbReference>
<organism evidence="3 4">
    <name type="scientific">Penicillium italicum</name>
    <name type="common">Blue mold</name>
    <dbReference type="NCBI Taxonomy" id="40296"/>
    <lineage>
        <taxon>Eukaryota</taxon>
        <taxon>Fungi</taxon>
        <taxon>Dikarya</taxon>
        <taxon>Ascomycota</taxon>
        <taxon>Pezizomycotina</taxon>
        <taxon>Eurotiomycetes</taxon>
        <taxon>Eurotiomycetidae</taxon>
        <taxon>Eurotiales</taxon>
        <taxon>Aspergillaceae</taxon>
        <taxon>Penicillium</taxon>
    </lineage>
</organism>
<dbReference type="PROSITE" id="PS00061">
    <property type="entry name" value="ADH_SHORT"/>
    <property type="match status" value="1"/>
</dbReference>
<reference evidence="3 4" key="1">
    <citation type="journal article" date="2015" name="Mol. Plant Microbe Interact.">
        <title>Genome, transcriptome, and functional analyses of Penicillium expansum provide new insights into secondary metabolism and pathogenicity.</title>
        <authorList>
            <person name="Ballester A.R."/>
            <person name="Marcet-Houben M."/>
            <person name="Levin E."/>
            <person name="Sela N."/>
            <person name="Selma-Lazaro C."/>
            <person name="Carmona L."/>
            <person name="Wisniewski M."/>
            <person name="Droby S."/>
            <person name="Gonzalez-Candelas L."/>
            <person name="Gabaldon T."/>
        </authorList>
    </citation>
    <scope>NUCLEOTIDE SEQUENCE [LARGE SCALE GENOMIC DNA]</scope>
    <source>
        <strain evidence="3 4">PHI-1</strain>
    </source>
</reference>
<dbReference type="Proteomes" id="UP000030104">
    <property type="component" value="Unassembled WGS sequence"/>
</dbReference>
<dbReference type="STRING" id="40296.A0A0A2KI54"/>